<reference evidence="1" key="1">
    <citation type="submission" date="2019-08" db="EMBL/GenBank/DDBJ databases">
        <authorList>
            <person name="Kucharzyk K."/>
            <person name="Murdoch R.W."/>
            <person name="Higgins S."/>
            <person name="Loffler F."/>
        </authorList>
    </citation>
    <scope>NUCLEOTIDE SEQUENCE</scope>
</reference>
<accession>A0A645I023</accession>
<organism evidence="1">
    <name type="scientific">bioreactor metagenome</name>
    <dbReference type="NCBI Taxonomy" id="1076179"/>
    <lineage>
        <taxon>unclassified sequences</taxon>
        <taxon>metagenomes</taxon>
        <taxon>ecological metagenomes</taxon>
    </lineage>
</organism>
<gene>
    <name evidence="1" type="ORF">SDC9_188423</name>
</gene>
<comment type="caution">
    <text evidence="1">The sequence shown here is derived from an EMBL/GenBank/DDBJ whole genome shotgun (WGS) entry which is preliminary data.</text>
</comment>
<dbReference type="AlphaFoldDB" id="A0A645I023"/>
<evidence type="ECO:0000313" key="1">
    <source>
        <dbReference type="EMBL" id="MPN40883.1"/>
    </source>
</evidence>
<sequence length="156" mass="16442">MVIGHGNVLGIAGEAAHLDVFADDQHLLLLLLLHGMAGGQEGQLHQSLQVGGVLLGHNLGNALDKFNKKLVAADEVGFGVDLNHNTHAVLHVRIGDALGGNAARLLLRGGQTLFTQVLNGLVHVSVRGHEGLFAVHHSHAGHLAQVLYILCTDCHL</sequence>
<evidence type="ECO:0008006" key="2">
    <source>
        <dbReference type="Google" id="ProtNLM"/>
    </source>
</evidence>
<protein>
    <recommendedName>
        <fullName evidence="2">NAD-specific glutamate dehydrogenase</fullName>
    </recommendedName>
</protein>
<name>A0A645I023_9ZZZZ</name>
<dbReference type="EMBL" id="VSSQ01097579">
    <property type="protein sequence ID" value="MPN40883.1"/>
    <property type="molecule type" value="Genomic_DNA"/>
</dbReference>
<proteinExistence type="predicted"/>